<dbReference type="EMBL" id="JBHUDI010000001">
    <property type="protein sequence ID" value="MFD1562398.1"/>
    <property type="molecule type" value="Genomic_DNA"/>
</dbReference>
<dbReference type="InterPro" id="IPR012337">
    <property type="entry name" value="RNaseH-like_sf"/>
</dbReference>
<feature type="region of interest" description="Disordered" evidence="1">
    <location>
        <begin position="486"/>
        <end position="507"/>
    </location>
</feature>
<dbReference type="Gene3D" id="3.30.420.10">
    <property type="entry name" value="Ribonuclease H-like superfamily/Ribonuclease H"/>
    <property type="match status" value="1"/>
</dbReference>
<dbReference type="SUPFAM" id="SSF53098">
    <property type="entry name" value="Ribonuclease H-like"/>
    <property type="match status" value="1"/>
</dbReference>
<evidence type="ECO:0000313" key="3">
    <source>
        <dbReference type="EMBL" id="MFD1562398.1"/>
    </source>
</evidence>
<dbReference type="InterPro" id="IPR036397">
    <property type="entry name" value="RNaseH_sf"/>
</dbReference>
<feature type="domain" description="YprB ribonuclease H-like" evidence="2">
    <location>
        <begin position="305"/>
        <end position="481"/>
    </location>
</feature>
<dbReference type="AlphaFoldDB" id="A0ABD6BBL2"/>
<keyword evidence="4" id="KW-1185">Reference proteome</keyword>
<organism evidence="3 4">
    <name type="scientific">Haloarchaeobius amylolyticus</name>
    <dbReference type="NCBI Taxonomy" id="1198296"/>
    <lineage>
        <taxon>Archaea</taxon>
        <taxon>Methanobacteriati</taxon>
        <taxon>Methanobacteriota</taxon>
        <taxon>Stenosarchaea group</taxon>
        <taxon>Halobacteria</taxon>
        <taxon>Halobacteriales</taxon>
        <taxon>Halorubellaceae</taxon>
        <taxon>Haloarchaeobius</taxon>
    </lineage>
</organism>
<dbReference type="InterPro" id="IPR038720">
    <property type="entry name" value="YprB_RNase_H-like_dom"/>
</dbReference>
<dbReference type="Gene3D" id="1.10.150.20">
    <property type="entry name" value="5' to 3' exonuclease, C-terminal subdomain"/>
    <property type="match status" value="1"/>
</dbReference>
<accession>A0ABD6BBL2</accession>
<sequence>MAADESVVVLALPASTLDHVSRATVRDAVQYFTPECITIPGSRAAKAYAMVRDTDPTLPVVHPQLGHGGEHIDHYRYTPEAGVHDASDSAPPAETIDIIAVQSRDVLPDLHSQLATGERRTGTDAATFLFVPQLTVDWETTTLSTTLPNAEQFAAISATLPEPVTVLAGGQPAEYSHEWTLLHDRSSVRVPIAGLGATTRDGSKIAQYTCTPHGTVAAEAVDIDQFGLTALNGVGHATADRLQQRGCQTTRDVRDLALDDLTDLPGIGRTTAETIHAHADVIDSGEPLLLTNKTPVKTRDDRPPVCLDIETDGLSPTIIWQFGVYDPATDSYQAFTEKQHPTNPKPVLEAFITWFLATHGDRTVLTWNGHGFDYRHITQFLHQYLPEYVDAWDDVWTYDLYKWAVRDGNALLPGRTNKLAHVARALGYDSAGTGLTGAQTAAAYQEFMRDPDSPEREPDWDRHEAYCEDDCRALWHVYQAITDATRRETTDSGTGGADGHQAGLTDF</sequence>
<dbReference type="Pfam" id="PF14520">
    <property type="entry name" value="HHH_5"/>
    <property type="match status" value="1"/>
</dbReference>
<name>A0ABD6BBL2_9EURY</name>
<evidence type="ECO:0000313" key="4">
    <source>
        <dbReference type="Proteomes" id="UP001597076"/>
    </source>
</evidence>
<comment type="caution">
    <text evidence="3">The sequence shown here is derived from an EMBL/GenBank/DDBJ whole genome shotgun (WGS) entry which is preliminary data.</text>
</comment>
<evidence type="ECO:0000259" key="2">
    <source>
        <dbReference type="Pfam" id="PF13482"/>
    </source>
</evidence>
<dbReference type="SUPFAM" id="SSF47794">
    <property type="entry name" value="Rad51 N-terminal domain-like"/>
    <property type="match status" value="1"/>
</dbReference>
<dbReference type="Proteomes" id="UP001597076">
    <property type="component" value="Unassembled WGS sequence"/>
</dbReference>
<reference evidence="3 4" key="1">
    <citation type="journal article" date="2019" name="Int. J. Syst. Evol. Microbiol.">
        <title>The Global Catalogue of Microorganisms (GCM) 10K type strain sequencing project: providing services to taxonomists for standard genome sequencing and annotation.</title>
        <authorList>
            <consortium name="The Broad Institute Genomics Platform"/>
            <consortium name="The Broad Institute Genome Sequencing Center for Infectious Disease"/>
            <person name="Wu L."/>
            <person name="Ma J."/>
        </authorList>
    </citation>
    <scope>NUCLEOTIDE SEQUENCE [LARGE SCALE GENOMIC DNA]</scope>
    <source>
        <strain evidence="3 4">CGMCC 1.12230</strain>
    </source>
</reference>
<proteinExistence type="predicted"/>
<evidence type="ECO:0000256" key="1">
    <source>
        <dbReference type="SAM" id="MobiDB-lite"/>
    </source>
</evidence>
<protein>
    <submittedName>
        <fullName evidence="3">Ribonuclease H-like domain-containing protein</fullName>
    </submittedName>
</protein>
<dbReference type="RefSeq" id="WP_390283973.1">
    <property type="nucleotide sequence ID" value="NZ_JBHUDI010000001.1"/>
</dbReference>
<dbReference type="InterPro" id="IPR010995">
    <property type="entry name" value="DNA_repair_Rad51/TF_NusA_a-hlx"/>
</dbReference>
<gene>
    <name evidence="3" type="ORF">ACFR99_02280</name>
</gene>
<dbReference type="Pfam" id="PF13482">
    <property type="entry name" value="RNase_H_2"/>
    <property type="match status" value="1"/>
</dbReference>